<proteinExistence type="predicted"/>
<dbReference type="Proteomes" id="UP001055811">
    <property type="component" value="Linkage Group LG07"/>
</dbReference>
<comment type="caution">
    <text evidence="1">The sequence shown here is derived from an EMBL/GenBank/DDBJ whole genome shotgun (WGS) entry which is preliminary data.</text>
</comment>
<reference evidence="1 2" key="2">
    <citation type="journal article" date="2022" name="Mol. Ecol. Resour.">
        <title>The genomes of chicory, endive, great burdock and yacon provide insights into Asteraceae paleo-polyploidization history and plant inulin production.</title>
        <authorList>
            <person name="Fan W."/>
            <person name="Wang S."/>
            <person name="Wang H."/>
            <person name="Wang A."/>
            <person name="Jiang F."/>
            <person name="Liu H."/>
            <person name="Zhao H."/>
            <person name="Xu D."/>
            <person name="Zhang Y."/>
        </authorList>
    </citation>
    <scope>NUCLEOTIDE SEQUENCE [LARGE SCALE GENOMIC DNA]</scope>
    <source>
        <strain evidence="2">cv. Punajuju</strain>
        <tissue evidence="1">Leaves</tissue>
    </source>
</reference>
<organism evidence="1 2">
    <name type="scientific">Cichorium intybus</name>
    <name type="common">Chicory</name>
    <dbReference type="NCBI Taxonomy" id="13427"/>
    <lineage>
        <taxon>Eukaryota</taxon>
        <taxon>Viridiplantae</taxon>
        <taxon>Streptophyta</taxon>
        <taxon>Embryophyta</taxon>
        <taxon>Tracheophyta</taxon>
        <taxon>Spermatophyta</taxon>
        <taxon>Magnoliopsida</taxon>
        <taxon>eudicotyledons</taxon>
        <taxon>Gunneridae</taxon>
        <taxon>Pentapetalae</taxon>
        <taxon>asterids</taxon>
        <taxon>campanulids</taxon>
        <taxon>Asterales</taxon>
        <taxon>Asteraceae</taxon>
        <taxon>Cichorioideae</taxon>
        <taxon>Cichorieae</taxon>
        <taxon>Cichoriinae</taxon>
        <taxon>Cichorium</taxon>
    </lineage>
</organism>
<accession>A0ACB9AIM7</accession>
<gene>
    <name evidence="1" type="ORF">L2E82_39835</name>
</gene>
<dbReference type="EMBL" id="CM042015">
    <property type="protein sequence ID" value="KAI3710062.1"/>
    <property type="molecule type" value="Genomic_DNA"/>
</dbReference>
<protein>
    <submittedName>
        <fullName evidence="1">Uncharacterized protein</fullName>
    </submittedName>
</protein>
<evidence type="ECO:0000313" key="1">
    <source>
        <dbReference type="EMBL" id="KAI3710062.1"/>
    </source>
</evidence>
<sequence>MSANSSIVIRAPLKLWISSALLICSFWCSSQNRFLFSSCTVSMPLRPKRISSGVNSFGRFHIDRYLNFFVLAAVTQNQRSKAVVNSSNTTSYLLSMIPESVTGGYCLPSNFFFFVLSKKQWEMISGIILRFLCLPFYSQIKKSKEHEPSMVNEFSSSNKRPDLCPGHLHQGRWYLVESFGPETMLQRISSEVFASSEEHHKTVAELMTTLVFDLERRQQRLTKSHLHIVLLCNLRLRQLMKLLLSDKHFVFTPHHTVGTQAMEIIMEELTYDKNIKNFAGESYVASTENKEDIADNSLPEICKSMISAFTCLKKNRSVLLSFT</sequence>
<keyword evidence="2" id="KW-1185">Reference proteome</keyword>
<name>A0ACB9AIM7_CICIN</name>
<evidence type="ECO:0000313" key="2">
    <source>
        <dbReference type="Proteomes" id="UP001055811"/>
    </source>
</evidence>
<reference evidence="2" key="1">
    <citation type="journal article" date="2022" name="Mol. Ecol. Resour.">
        <title>The genomes of chicory, endive, great burdock and yacon provide insights into Asteraceae palaeo-polyploidization history and plant inulin production.</title>
        <authorList>
            <person name="Fan W."/>
            <person name="Wang S."/>
            <person name="Wang H."/>
            <person name="Wang A."/>
            <person name="Jiang F."/>
            <person name="Liu H."/>
            <person name="Zhao H."/>
            <person name="Xu D."/>
            <person name="Zhang Y."/>
        </authorList>
    </citation>
    <scope>NUCLEOTIDE SEQUENCE [LARGE SCALE GENOMIC DNA]</scope>
    <source>
        <strain evidence="2">cv. Punajuju</strain>
    </source>
</reference>